<dbReference type="RefSeq" id="WP_089089029.1">
    <property type="nucleotide sequence ID" value="NZ_BCMH01000012.1"/>
</dbReference>
<keyword evidence="2" id="KW-1185">Reference proteome</keyword>
<comment type="caution">
    <text evidence="1">The sequence shown here is derived from an EMBL/GenBank/DDBJ whole genome shotgun (WGS) entry which is preliminary data.</text>
</comment>
<gene>
    <name evidence="1" type="ORF">IWT140_01706</name>
</gene>
<dbReference type="Proteomes" id="UP000198430">
    <property type="component" value="Unassembled WGS sequence"/>
</dbReference>
<evidence type="ECO:0000313" key="1">
    <source>
        <dbReference type="EMBL" id="GAX04069.1"/>
    </source>
</evidence>
<name>A0A1Z5IQQ5_9LACO</name>
<dbReference type="EMBL" id="BCMH01000012">
    <property type="protein sequence ID" value="GAX04069.1"/>
    <property type="molecule type" value="Genomic_DNA"/>
</dbReference>
<protein>
    <submittedName>
        <fullName evidence="1">Uncharacterized protein</fullName>
    </submittedName>
</protein>
<organism evidence="1 2">
    <name type="scientific">Secundilactobacillus pentosiphilus</name>
    <dbReference type="NCBI Taxonomy" id="1714682"/>
    <lineage>
        <taxon>Bacteria</taxon>
        <taxon>Bacillati</taxon>
        <taxon>Bacillota</taxon>
        <taxon>Bacilli</taxon>
        <taxon>Lactobacillales</taxon>
        <taxon>Lactobacillaceae</taxon>
        <taxon>Secundilactobacillus</taxon>
    </lineage>
</organism>
<reference evidence="1 2" key="1">
    <citation type="submission" date="2015-11" db="EMBL/GenBank/DDBJ databases">
        <title>Draft genome sequences of new species of the genus Lactobacillus isolated from orchardgrass silage.</title>
        <authorList>
            <person name="Tohno M."/>
            <person name="Tanizawa Y."/>
            <person name="Arita M."/>
        </authorList>
    </citation>
    <scope>NUCLEOTIDE SEQUENCE [LARGE SCALE GENOMIC DNA]</scope>
    <source>
        <strain evidence="1 2">IWT140</strain>
    </source>
</reference>
<sequence>MTQVVQDFTQGVWDTWDVRVLIDSYEPQLWSNGDLFTATYDNDNVTIQTDVKGHGIAVIHHNGQASLTVTISALDAYWNTLLKSYDPQTCHVIDITTPVEHLHTESAYLPKMPDINSGNDAPTRALAYKCINLVAEPAPTTNA</sequence>
<evidence type="ECO:0000313" key="2">
    <source>
        <dbReference type="Proteomes" id="UP000198430"/>
    </source>
</evidence>
<proteinExistence type="predicted"/>
<dbReference type="AlphaFoldDB" id="A0A1Z5IQQ5"/>
<accession>A0A1Z5IQQ5</accession>